<dbReference type="Pfam" id="PF00583">
    <property type="entry name" value="Acetyltransf_1"/>
    <property type="match status" value="1"/>
</dbReference>
<organism evidence="5 6">
    <name type="scientific">Dietzia aerolata</name>
    <dbReference type="NCBI Taxonomy" id="595984"/>
    <lineage>
        <taxon>Bacteria</taxon>
        <taxon>Bacillati</taxon>
        <taxon>Actinomycetota</taxon>
        <taxon>Actinomycetes</taxon>
        <taxon>Mycobacteriales</taxon>
        <taxon>Dietziaceae</taxon>
        <taxon>Dietzia</taxon>
    </lineage>
</organism>
<dbReference type="Gene3D" id="3.40.50.261">
    <property type="entry name" value="Succinyl-CoA synthetase domains"/>
    <property type="match status" value="2"/>
</dbReference>
<name>A0ABV5JUG9_9ACTN</name>
<dbReference type="InterPro" id="IPR000182">
    <property type="entry name" value="GNAT_dom"/>
</dbReference>
<feature type="region of interest" description="Disordered" evidence="2">
    <location>
        <begin position="1"/>
        <end position="50"/>
    </location>
</feature>
<dbReference type="SUPFAM" id="SSF51735">
    <property type="entry name" value="NAD(P)-binding Rossmann-fold domains"/>
    <property type="match status" value="1"/>
</dbReference>
<reference evidence="5 6" key="1">
    <citation type="submission" date="2024-09" db="EMBL/GenBank/DDBJ databases">
        <authorList>
            <person name="Sun Q."/>
            <person name="Mori K."/>
        </authorList>
    </citation>
    <scope>NUCLEOTIDE SEQUENCE [LARGE SCALE GENOMIC DNA]</scope>
    <source>
        <strain evidence="5 6">CCM 7659</strain>
    </source>
</reference>
<sequence>MTNPGDDSTSDPETPTTTTTPVTTPPASQAAAAPAVEPPEHASTDTSVDVYPEGYPHEWAADVLGSDGRAVRIRPIVPGDSEKVSRFHTSLSDRTRYLRYFGSRDVLSDRELHRMTNVDYRDRMAFVAELGAEIIGMAIYERLPDSTFAEVAFTISDQHQGRGLGSIFLEHLAGAAAECGIDHFEAEVLSENRSMIQVFRRAGYEISRSFDGSSLHLEFAIDPTEALTNVRNSREAAAEARSVARVLNPGSVAVIGASDQVGKIGHTVLRNLIANGFSGPVYPVNSDANSVQSVRAYASVRDIPDPVDLAVVAVPAASMSEVLDDCLSKGVSTLVVISAGFSDVGSAGVVSERRLVSEARAHGMRVVGPNALGVINSSADVRLNATLAELVPGPGRVGFFCQSGALGITILAAAARRRLGLSTFVSAGNRADVSGNDLMQYWDTDSATEVVLLYLESFGNARKFSRIARRIARNKPVVVVRRASDDLESGVEGLTANAIRGLFRDSGLIQVDSITDMFDTATLLAYQPLPAGGRLAIVGNSSAVARLGGDAARMQGFTVAHSVDLGAGASPEEFRTAISDSLARDEVDSVLTVFVPPVATEPDAYAGAIQAAASGSEKPVVSTFLAGEGLPEGLTVTDDSGVASRGSIPSYPYPERAVSALVRARRYAEWLDQPAEEPAEFADIDRKRARELVDSLCQLNAGVDAFSLTQGQVRALLECYGIDIIDYRVATDVEQAVMAADELGYPVAVKAMGEEWRTRSDQSGVRLDLADATAVRHAFDYLQSTTGSRSLHVQKMATKGVAVTIRVADHPIFGSLISFGLSGILSDLLADRAFSTLPITPSEAAALLDRPRAAPILDGYAGDAPVDREALVELMGRVSCLAEDIPELRRLSLDPGLVAPEGLSVLYASVTLGPPPLYSGDEGPRRLRSLGADALTDQTR</sequence>
<evidence type="ECO:0000259" key="4">
    <source>
        <dbReference type="PROSITE" id="PS51186"/>
    </source>
</evidence>
<dbReference type="InterPro" id="IPR016102">
    <property type="entry name" value="Succinyl-CoA_synth-like"/>
</dbReference>
<dbReference type="InterPro" id="IPR036291">
    <property type="entry name" value="NAD(P)-bd_dom_sf"/>
</dbReference>
<dbReference type="Pfam" id="PF13549">
    <property type="entry name" value="ATP-grasp_5"/>
    <property type="match status" value="1"/>
</dbReference>
<dbReference type="SUPFAM" id="SSF55729">
    <property type="entry name" value="Acyl-CoA N-acyltransferases (Nat)"/>
    <property type="match status" value="1"/>
</dbReference>
<dbReference type="Gene3D" id="3.40.50.720">
    <property type="entry name" value="NAD(P)-binding Rossmann-like Domain"/>
    <property type="match status" value="1"/>
</dbReference>
<evidence type="ECO:0000313" key="6">
    <source>
        <dbReference type="Proteomes" id="UP001589700"/>
    </source>
</evidence>
<dbReference type="PANTHER" id="PTHR42793:SF1">
    <property type="entry name" value="PEPTIDYL-LYSINE N-ACETYLTRANSFERASE PATZ"/>
    <property type="match status" value="1"/>
</dbReference>
<keyword evidence="6" id="KW-1185">Reference proteome</keyword>
<evidence type="ECO:0000259" key="3">
    <source>
        <dbReference type="PROSITE" id="PS50975"/>
    </source>
</evidence>
<dbReference type="Proteomes" id="UP001589700">
    <property type="component" value="Unassembled WGS sequence"/>
</dbReference>
<dbReference type="EMBL" id="JBHMDY010000013">
    <property type="protein sequence ID" value="MFB9261266.1"/>
    <property type="molecule type" value="Genomic_DNA"/>
</dbReference>
<accession>A0ABV5JUG9</accession>
<dbReference type="Gene3D" id="3.30.1490.20">
    <property type="entry name" value="ATP-grasp fold, A domain"/>
    <property type="match status" value="1"/>
</dbReference>
<feature type="region of interest" description="Disordered" evidence="2">
    <location>
        <begin position="917"/>
        <end position="940"/>
    </location>
</feature>
<dbReference type="InterPro" id="IPR032875">
    <property type="entry name" value="Succ_CoA_lig_flav_dom"/>
</dbReference>
<feature type="domain" description="ATP-grasp" evidence="3">
    <location>
        <begin position="714"/>
        <end position="751"/>
    </location>
</feature>
<keyword evidence="1" id="KW-0547">Nucleotide-binding</keyword>
<dbReference type="Gene3D" id="3.40.630.30">
    <property type="match status" value="1"/>
</dbReference>
<dbReference type="InterPro" id="IPR003781">
    <property type="entry name" value="CoA-bd"/>
</dbReference>
<comment type="caution">
    <text evidence="5">The sequence shown here is derived from an EMBL/GenBank/DDBJ whole genome shotgun (WGS) entry which is preliminary data.</text>
</comment>
<dbReference type="PROSITE" id="PS51186">
    <property type="entry name" value="GNAT"/>
    <property type="match status" value="1"/>
</dbReference>
<protein>
    <submittedName>
        <fullName evidence="5">GNAT family N-acetyltransferase</fullName>
        <ecNumber evidence="5">2.3.1.-</ecNumber>
    </submittedName>
</protein>
<keyword evidence="5" id="KW-0808">Transferase</keyword>
<dbReference type="Pfam" id="PF13607">
    <property type="entry name" value="Succ_CoA_lig"/>
    <property type="match status" value="1"/>
</dbReference>
<feature type="domain" description="N-acetyltransferase" evidence="4">
    <location>
        <begin position="71"/>
        <end position="224"/>
    </location>
</feature>
<dbReference type="SMART" id="SM00881">
    <property type="entry name" value="CoA_binding"/>
    <property type="match status" value="1"/>
</dbReference>
<keyword evidence="1" id="KW-0067">ATP-binding</keyword>
<evidence type="ECO:0000313" key="5">
    <source>
        <dbReference type="EMBL" id="MFB9261266.1"/>
    </source>
</evidence>
<evidence type="ECO:0000256" key="2">
    <source>
        <dbReference type="SAM" id="MobiDB-lite"/>
    </source>
</evidence>
<dbReference type="SUPFAM" id="SSF52210">
    <property type="entry name" value="Succinyl-CoA synthetase domains"/>
    <property type="match status" value="2"/>
</dbReference>
<dbReference type="EC" id="2.3.1.-" evidence="5"/>
<dbReference type="InterPro" id="IPR016181">
    <property type="entry name" value="Acyl_CoA_acyltransferase"/>
</dbReference>
<feature type="compositionally biased region" description="Low complexity" evidence="2">
    <location>
        <begin position="11"/>
        <end position="35"/>
    </location>
</feature>
<dbReference type="PROSITE" id="PS50975">
    <property type="entry name" value="ATP_GRASP"/>
    <property type="match status" value="1"/>
</dbReference>
<dbReference type="InterPro" id="IPR011761">
    <property type="entry name" value="ATP-grasp"/>
</dbReference>
<gene>
    <name evidence="5" type="ORF">ACFFVD_15825</name>
</gene>
<keyword evidence="5" id="KW-0012">Acyltransferase</keyword>
<dbReference type="CDD" id="cd04301">
    <property type="entry name" value="NAT_SF"/>
    <property type="match status" value="1"/>
</dbReference>
<dbReference type="Pfam" id="PF13380">
    <property type="entry name" value="CoA_binding_2"/>
    <property type="match status" value="1"/>
</dbReference>
<proteinExistence type="predicted"/>
<dbReference type="PANTHER" id="PTHR42793">
    <property type="entry name" value="COA BINDING DOMAIN CONTAINING PROTEIN"/>
    <property type="match status" value="1"/>
</dbReference>
<dbReference type="Gene3D" id="3.30.470.20">
    <property type="entry name" value="ATP-grasp fold, B domain"/>
    <property type="match status" value="1"/>
</dbReference>
<dbReference type="SUPFAM" id="SSF56059">
    <property type="entry name" value="Glutathione synthetase ATP-binding domain-like"/>
    <property type="match status" value="1"/>
</dbReference>
<dbReference type="InterPro" id="IPR013815">
    <property type="entry name" value="ATP_grasp_subdomain_1"/>
</dbReference>
<dbReference type="GO" id="GO:0016746">
    <property type="term" value="F:acyltransferase activity"/>
    <property type="evidence" value="ECO:0007669"/>
    <property type="project" value="UniProtKB-KW"/>
</dbReference>
<evidence type="ECO:0000256" key="1">
    <source>
        <dbReference type="PROSITE-ProRule" id="PRU00409"/>
    </source>
</evidence>
<dbReference type="RefSeq" id="WP_182630859.1">
    <property type="nucleotide sequence ID" value="NZ_JAALDM010000015.1"/>
</dbReference>